<reference evidence="1 2" key="1">
    <citation type="journal article" date="2012" name="BMC Genomics">
        <title>Comparative genomics of the white-rot fungi, Phanerochaete carnosa and P. chrysosporium, to elucidate the genetic basis of the distinct wood types they colonize.</title>
        <authorList>
            <person name="Suzuki H."/>
            <person name="MacDonald J."/>
            <person name="Syed K."/>
            <person name="Salamov A."/>
            <person name="Hori C."/>
            <person name="Aerts A."/>
            <person name="Henrissat B."/>
            <person name="Wiebenga A."/>
            <person name="vanKuyk P.A."/>
            <person name="Barry K."/>
            <person name="Lindquist E."/>
            <person name="LaButti K."/>
            <person name="Lapidus A."/>
            <person name="Lucas S."/>
            <person name="Coutinho P."/>
            <person name="Gong Y."/>
            <person name="Samejima M."/>
            <person name="Mahadevan R."/>
            <person name="Abou-Zaid M."/>
            <person name="de Vries R.P."/>
            <person name="Igarashi K."/>
            <person name="Yadav J.S."/>
            <person name="Grigoriev I.V."/>
            <person name="Master E.R."/>
        </authorList>
    </citation>
    <scope>NUCLEOTIDE SEQUENCE [LARGE SCALE GENOMIC DNA]</scope>
    <source>
        <strain evidence="1 2">HHB-10118-sp</strain>
    </source>
</reference>
<dbReference type="HOGENOM" id="CLU_503532_0_0_1"/>
<keyword evidence="2" id="KW-1185">Reference proteome</keyword>
<dbReference type="OrthoDB" id="5429442at2759"/>
<name>K5WUC9_PHACS</name>
<dbReference type="AlphaFoldDB" id="K5WUC9"/>
<proteinExistence type="predicted"/>
<sequence length="588" mass="66719">MCYGENNAGHAVSYFNSQLKGLWDISEECADQHLDPDARLKPDARQHRYSFALSEFYYGKHRQGSSASLDDMMFHAVFSSPKLRFICNHEALFRIEVEEGHFNLDYSRASESSTADRARNRDIPSGTSFEFRIPFRTTGIKGSASLIGNGSHAFTLLVLEYRRAKLMTISRETDQPSSQALESYLQTYLAFLQSAGHHVLFSLPNFSDLEEELQIDYSEVVDSPLHLQEVHGVVIADINRYLSTLWLKAAMLASGPEGQVLDRPGISLAEYRSTWISQRADIHFHLTFGAPEVVALCNDEVIVHYVIDEAYFYKSDNFDGEALRTYQNWRVAVVFDLHHEKPDEEGGNVTRCKLNMAKPRLLPQFSSFEGVEEEDQIAVRCRFRAAEFLSGEYLSVLEGGGFHVIYYHDLRWPKPGDETENVEDFVSPNEASWSATDVIEDATGKITKTAIWRNITQASDMCGFDQITALSETAINHNFHSLSATQPLLQRWGYETCFSVNFKPPTVRLRSDGRALVSFHLKDGFVRALPYMRRYTFRPRCDHCGSCVHNSTCRDVSKRNSVLRLGVRRHATDEVEGCLAGLDAPPKW</sequence>
<evidence type="ECO:0000313" key="1">
    <source>
        <dbReference type="EMBL" id="EKM54057.1"/>
    </source>
</evidence>
<gene>
    <name evidence="1" type="ORF">PHACADRAFT_145658</name>
</gene>
<dbReference type="EMBL" id="JH930473">
    <property type="protein sequence ID" value="EKM54057.1"/>
    <property type="molecule type" value="Genomic_DNA"/>
</dbReference>
<accession>K5WUC9</accession>
<dbReference type="GeneID" id="18908669"/>
<dbReference type="InParanoid" id="K5WUC9"/>
<organism evidence="1 2">
    <name type="scientific">Phanerochaete carnosa (strain HHB-10118-sp)</name>
    <name type="common">White-rot fungus</name>
    <name type="synonym">Peniophora carnosa</name>
    <dbReference type="NCBI Taxonomy" id="650164"/>
    <lineage>
        <taxon>Eukaryota</taxon>
        <taxon>Fungi</taxon>
        <taxon>Dikarya</taxon>
        <taxon>Basidiomycota</taxon>
        <taxon>Agaricomycotina</taxon>
        <taxon>Agaricomycetes</taxon>
        <taxon>Polyporales</taxon>
        <taxon>Phanerochaetaceae</taxon>
        <taxon>Phanerochaete</taxon>
    </lineage>
</organism>
<dbReference type="KEGG" id="pco:PHACADRAFT_145658"/>
<protein>
    <submittedName>
        <fullName evidence="1">Uncharacterized protein</fullName>
    </submittedName>
</protein>
<dbReference type="Proteomes" id="UP000008370">
    <property type="component" value="Unassembled WGS sequence"/>
</dbReference>
<evidence type="ECO:0000313" key="2">
    <source>
        <dbReference type="Proteomes" id="UP000008370"/>
    </source>
</evidence>
<dbReference type="RefSeq" id="XP_007396759.1">
    <property type="nucleotide sequence ID" value="XM_007396697.1"/>
</dbReference>